<dbReference type="PANTHER" id="PTHR30465">
    <property type="entry name" value="INNER MEMBRANE ABC TRANSPORTER"/>
    <property type="match status" value="1"/>
</dbReference>
<proteinExistence type="inferred from homology"/>
<feature type="transmembrane region" description="Helical" evidence="7">
    <location>
        <begin position="253"/>
        <end position="275"/>
    </location>
</feature>
<feature type="transmembrane region" description="Helical" evidence="7">
    <location>
        <begin position="295"/>
        <end position="321"/>
    </location>
</feature>
<dbReference type="Pfam" id="PF00528">
    <property type="entry name" value="BPD_transp_1"/>
    <property type="match status" value="1"/>
</dbReference>
<keyword evidence="3" id="KW-1003">Cell membrane</keyword>
<comment type="caution">
    <text evidence="9">The sequence shown here is derived from an EMBL/GenBank/DDBJ whole genome shotgun (WGS) entry which is preliminary data.</text>
</comment>
<evidence type="ECO:0000256" key="1">
    <source>
        <dbReference type="ARBA" id="ARBA00004651"/>
    </source>
</evidence>
<dbReference type="GO" id="GO:0005886">
    <property type="term" value="C:plasma membrane"/>
    <property type="evidence" value="ECO:0007669"/>
    <property type="project" value="UniProtKB-SubCell"/>
</dbReference>
<dbReference type="InterPro" id="IPR035906">
    <property type="entry name" value="MetI-like_sf"/>
</dbReference>
<feature type="transmembrane region" description="Helical" evidence="7">
    <location>
        <begin position="9"/>
        <end position="29"/>
    </location>
</feature>
<keyword evidence="6 7" id="KW-0472">Membrane</keyword>
<dbReference type="SUPFAM" id="SSF161098">
    <property type="entry name" value="MetI-like"/>
    <property type="match status" value="1"/>
</dbReference>
<keyword evidence="4 7" id="KW-0812">Transmembrane</keyword>
<keyword evidence="2 7" id="KW-0813">Transport</keyword>
<evidence type="ECO:0000256" key="7">
    <source>
        <dbReference type="RuleBase" id="RU363032"/>
    </source>
</evidence>
<evidence type="ECO:0000259" key="8">
    <source>
        <dbReference type="PROSITE" id="PS50928"/>
    </source>
</evidence>
<evidence type="ECO:0000256" key="6">
    <source>
        <dbReference type="ARBA" id="ARBA00023136"/>
    </source>
</evidence>
<evidence type="ECO:0000313" key="9">
    <source>
        <dbReference type="EMBL" id="MYD91879.1"/>
    </source>
</evidence>
<name>A0A6B1DW11_9CHLR</name>
<dbReference type="PANTHER" id="PTHR30465:SF43">
    <property type="entry name" value="OLIGOPEPTIDE ABC TRANSPORTER, PERMEASE PROTEIN"/>
    <property type="match status" value="1"/>
</dbReference>
<dbReference type="PROSITE" id="PS50928">
    <property type="entry name" value="ABC_TM1"/>
    <property type="match status" value="1"/>
</dbReference>
<sequence>MTQYIIKRILLFIPMLFVISMLVFVLIQLPPGDYLTTVLMRMAESGEEVDQALIEGLTRQYGLDRPLYRQYLLWISNIVFRGNFGRSFEWGMPVADIIWERLAWTVVLSLGSIVFIWIVSFPIGVYSATHQYSFFDYLVTLFGFLGKATPNFLLALILMWAGWSWFGWTMGGLFSPEYQREAWSWAKFVDLLKHLWVPLVVLGTAGTANLIRILRSNLLDELEKPYVQAARAKGVSEFKLIWKYPVRIAINPFISGIGGVLPELISGAAIVSIVLSLPTTGPVMLNALLSQDMYLAGSFLLMLATLALIGTLISDILLALLDPRIRQGV</sequence>
<comment type="similarity">
    <text evidence="7">Belongs to the binding-protein-dependent transport system permease family.</text>
</comment>
<dbReference type="CDD" id="cd06261">
    <property type="entry name" value="TM_PBP2"/>
    <property type="match status" value="1"/>
</dbReference>
<gene>
    <name evidence="9" type="ORF">F4Y08_16370</name>
</gene>
<keyword evidence="5 7" id="KW-1133">Transmembrane helix</keyword>
<organism evidence="9">
    <name type="scientific">Caldilineaceae bacterium SB0662_bin_9</name>
    <dbReference type="NCBI Taxonomy" id="2605258"/>
    <lineage>
        <taxon>Bacteria</taxon>
        <taxon>Bacillati</taxon>
        <taxon>Chloroflexota</taxon>
        <taxon>Caldilineae</taxon>
        <taxon>Caldilineales</taxon>
        <taxon>Caldilineaceae</taxon>
    </lineage>
</organism>
<reference evidence="9" key="1">
    <citation type="submission" date="2019-09" db="EMBL/GenBank/DDBJ databases">
        <title>Characterisation of the sponge microbiome using genome-centric metagenomics.</title>
        <authorList>
            <person name="Engelberts J.P."/>
            <person name="Robbins S.J."/>
            <person name="De Goeij J.M."/>
            <person name="Aranda M."/>
            <person name="Bell S.C."/>
            <person name="Webster N.S."/>
        </authorList>
    </citation>
    <scope>NUCLEOTIDE SEQUENCE</scope>
    <source>
        <strain evidence="9">SB0662_bin_9</strain>
    </source>
</reference>
<comment type="subcellular location">
    <subcellularLocation>
        <location evidence="1 7">Cell membrane</location>
        <topology evidence="1 7">Multi-pass membrane protein</topology>
    </subcellularLocation>
</comment>
<dbReference type="InterPro" id="IPR000515">
    <property type="entry name" value="MetI-like"/>
</dbReference>
<feature type="transmembrane region" description="Helical" evidence="7">
    <location>
        <begin position="195"/>
        <end position="214"/>
    </location>
</feature>
<evidence type="ECO:0000256" key="2">
    <source>
        <dbReference type="ARBA" id="ARBA00022448"/>
    </source>
</evidence>
<protein>
    <submittedName>
        <fullName evidence="9">ABC transporter permease</fullName>
    </submittedName>
</protein>
<evidence type="ECO:0000256" key="4">
    <source>
        <dbReference type="ARBA" id="ARBA00022692"/>
    </source>
</evidence>
<feature type="transmembrane region" description="Helical" evidence="7">
    <location>
        <begin position="102"/>
        <end position="125"/>
    </location>
</feature>
<dbReference type="Gene3D" id="1.10.3720.10">
    <property type="entry name" value="MetI-like"/>
    <property type="match status" value="1"/>
</dbReference>
<dbReference type="InterPro" id="IPR045621">
    <property type="entry name" value="BPD_transp_1_N"/>
</dbReference>
<dbReference type="GO" id="GO:0055085">
    <property type="term" value="P:transmembrane transport"/>
    <property type="evidence" value="ECO:0007669"/>
    <property type="project" value="InterPro"/>
</dbReference>
<accession>A0A6B1DW11</accession>
<evidence type="ECO:0000256" key="5">
    <source>
        <dbReference type="ARBA" id="ARBA00022989"/>
    </source>
</evidence>
<dbReference type="Pfam" id="PF19300">
    <property type="entry name" value="BPD_transp_1_N"/>
    <property type="match status" value="1"/>
</dbReference>
<feature type="domain" description="ABC transmembrane type-1" evidence="8">
    <location>
        <begin position="102"/>
        <end position="312"/>
    </location>
</feature>
<feature type="transmembrane region" description="Helical" evidence="7">
    <location>
        <begin position="137"/>
        <end position="163"/>
    </location>
</feature>
<dbReference type="EMBL" id="VXPY01000119">
    <property type="protein sequence ID" value="MYD91879.1"/>
    <property type="molecule type" value="Genomic_DNA"/>
</dbReference>
<evidence type="ECO:0000256" key="3">
    <source>
        <dbReference type="ARBA" id="ARBA00022475"/>
    </source>
</evidence>
<dbReference type="AlphaFoldDB" id="A0A6B1DW11"/>